<keyword evidence="5" id="KW-0804">Transcription</keyword>
<accession>A0ABQ2JXF4</accession>
<evidence type="ECO:0000256" key="3">
    <source>
        <dbReference type="ARBA" id="ARBA00023082"/>
    </source>
</evidence>
<feature type="domain" description="RNA polymerase sigma-70 region 2" evidence="6">
    <location>
        <begin position="29"/>
        <end position="94"/>
    </location>
</feature>
<protein>
    <submittedName>
        <fullName evidence="8">DNA-directed RNA polymerase sigma-70 factor</fullName>
    </submittedName>
</protein>
<comment type="caution">
    <text evidence="8">The sequence shown here is derived from an EMBL/GenBank/DDBJ whole genome shotgun (WGS) entry which is preliminary data.</text>
</comment>
<keyword evidence="3" id="KW-0731">Sigma factor</keyword>
<dbReference type="InterPro" id="IPR014284">
    <property type="entry name" value="RNA_pol_sigma-70_dom"/>
</dbReference>
<evidence type="ECO:0000256" key="2">
    <source>
        <dbReference type="ARBA" id="ARBA00023015"/>
    </source>
</evidence>
<name>A0ABQ2JXF4_9SPHN</name>
<evidence type="ECO:0000259" key="6">
    <source>
        <dbReference type="Pfam" id="PF04542"/>
    </source>
</evidence>
<dbReference type="InterPro" id="IPR039425">
    <property type="entry name" value="RNA_pol_sigma-70-like"/>
</dbReference>
<keyword evidence="2" id="KW-0805">Transcription regulation</keyword>
<keyword evidence="9" id="KW-1185">Reference proteome</keyword>
<proteinExistence type="inferred from homology"/>
<dbReference type="PANTHER" id="PTHR43133">
    <property type="entry name" value="RNA POLYMERASE ECF-TYPE SIGMA FACTO"/>
    <property type="match status" value="1"/>
</dbReference>
<feature type="domain" description="RNA polymerase sigma factor 70 region 4 type 2" evidence="7">
    <location>
        <begin position="136"/>
        <end position="187"/>
    </location>
</feature>
<sequence length="219" mass="24263">MPCVEVVGANWEMESQEHADADADGLVLLLEMHRAELLRFLTARCGSAEEAEDVVQDMWIKVTGLATGPITNGRAYLFRMANNLVLDRARGRRRSMRRERVWIEVEGGGVAEPPEDRKDPGEPADEVIAREQEAQVLRDAIADLPEGARRALRLYRFEGLGQREIADVMGISRSGVEKHLALAMKKLRQALADCGMFDTAASQGHGGQSGRKPRMEQGQ</sequence>
<keyword evidence="8" id="KW-0240">DNA-directed RNA polymerase</keyword>
<dbReference type="CDD" id="cd06171">
    <property type="entry name" value="Sigma70_r4"/>
    <property type="match status" value="1"/>
</dbReference>
<evidence type="ECO:0000259" key="7">
    <source>
        <dbReference type="Pfam" id="PF08281"/>
    </source>
</evidence>
<evidence type="ECO:0000313" key="9">
    <source>
        <dbReference type="Proteomes" id="UP000605099"/>
    </source>
</evidence>
<dbReference type="InterPro" id="IPR013325">
    <property type="entry name" value="RNA_pol_sigma_r2"/>
</dbReference>
<dbReference type="Pfam" id="PF04542">
    <property type="entry name" value="Sigma70_r2"/>
    <property type="match status" value="1"/>
</dbReference>
<evidence type="ECO:0000313" key="8">
    <source>
        <dbReference type="EMBL" id="GGN56516.1"/>
    </source>
</evidence>
<dbReference type="InterPro" id="IPR007627">
    <property type="entry name" value="RNA_pol_sigma70_r2"/>
</dbReference>
<dbReference type="Pfam" id="PF08281">
    <property type="entry name" value="Sigma70_r4_2"/>
    <property type="match status" value="1"/>
</dbReference>
<evidence type="ECO:0000256" key="4">
    <source>
        <dbReference type="ARBA" id="ARBA00023125"/>
    </source>
</evidence>
<evidence type="ECO:0000256" key="1">
    <source>
        <dbReference type="ARBA" id="ARBA00010641"/>
    </source>
</evidence>
<comment type="similarity">
    <text evidence="1">Belongs to the sigma-70 factor family. ECF subfamily.</text>
</comment>
<dbReference type="Gene3D" id="1.10.1740.10">
    <property type="match status" value="1"/>
</dbReference>
<evidence type="ECO:0000256" key="5">
    <source>
        <dbReference type="ARBA" id="ARBA00023163"/>
    </source>
</evidence>
<gene>
    <name evidence="8" type="ORF">GCM10011349_34220</name>
</gene>
<dbReference type="Proteomes" id="UP000605099">
    <property type="component" value="Unassembled WGS sequence"/>
</dbReference>
<dbReference type="PANTHER" id="PTHR43133:SF8">
    <property type="entry name" value="RNA POLYMERASE SIGMA FACTOR HI_1459-RELATED"/>
    <property type="match status" value="1"/>
</dbReference>
<dbReference type="SUPFAM" id="SSF88659">
    <property type="entry name" value="Sigma3 and sigma4 domains of RNA polymerase sigma factors"/>
    <property type="match status" value="1"/>
</dbReference>
<dbReference type="EMBL" id="BMLK01000018">
    <property type="protein sequence ID" value="GGN56516.1"/>
    <property type="molecule type" value="Genomic_DNA"/>
</dbReference>
<dbReference type="SUPFAM" id="SSF88946">
    <property type="entry name" value="Sigma2 domain of RNA polymerase sigma factors"/>
    <property type="match status" value="1"/>
</dbReference>
<dbReference type="Gene3D" id="1.10.10.10">
    <property type="entry name" value="Winged helix-like DNA-binding domain superfamily/Winged helix DNA-binding domain"/>
    <property type="match status" value="1"/>
</dbReference>
<dbReference type="NCBIfam" id="TIGR02937">
    <property type="entry name" value="sigma70-ECF"/>
    <property type="match status" value="1"/>
</dbReference>
<reference evidence="9" key="1">
    <citation type="journal article" date="2019" name="Int. J. Syst. Evol. Microbiol.">
        <title>The Global Catalogue of Microorganisms (GCM) 10K type strain sequencing project: providing services to taxonomists for standard genome sequencing and annotation.</title>
        <authorList>
            <consortium name="The Broad Institute Genomics Platform"/>
            <consortium name="The Broad Institute Genome Sequencing Center for Infectious Disease"/>
            <person name="Wu L."/>
            <person name="Ma J."/>
        </authorList>
    </citation>
    <scope>NUCLEOTIDE SEQUENCE [LARGE SCALE GENOMIC DNA]</scope>
    <source>
        <strain evidence="9">CGMCC 1.6784</strain>
    </source>
</reference>
<organism evidence="8 9">
    <name type="scientific">Novosphingobium indicum</name>
    <dbReference type="NCBI Taxonomy" id="462949"/>
    <lineage>
        <taxon>Bacteria</taxon>
        <taxon>Pseudomonadati</taxon>
        <taxon>Pseudomonadota</taxon>
        <taxon>Alphaproteobacteria</taxon>
        <taxon>Sphingomonadales</taxon>
        <taxon>Sphingomonadaceae</taxon>
        <taxon>Novosphingobium</taxon>
    </lineage>
</organism>
<dbReference type="InterPro" id="IPR013324">
    <property type="entry name" value="RNA_pol_sigma_r3/r4-like"/>
</dbReference>
<dbReference type="InterPro" id="IPR036388">
    <property type="entry name" value="WH-like_DNA-bd_sf"/>
</dbReference>
<dbReference type="GO" id="GO:0000428">
    <property type="term" value="C:DNA-directed RNA polymerase complex"/>
    <property type="evidence" value="ECO:0007669"/>
    <property type="project" value="UniProtKB-KW"/>
</dbReference>
<keyword evidence="4" id="KW-0238">DNA-binding</keyword>
<dbReference type="InterPro" id="IPR013249">
    <property type="entry name" value="RNA_pol_sigma70_r4_t2"/>
</dbReference>